<keyword evidence="2" id="KW-0328">Glycosyltransferase</keyword>
<name>A0AAW2RBP9_SESRA</name>
<evidence type="ECO:0000313" key="3">
    <source>
        <dbReference type="EMBL" id="KAL0377572.1"/>
    </source>
</evidence>
<dbReference type="PANTHER" id="PTHR48048">
    <property type="entry name" value="GLYCOSYLTRANSFERASE"/>
    <property type="match status" value="1"/>
</dbReference>
<accession>A0AAW2RBP9</accession>
<dbReference type="InterPro" id="IPR050481">
    <property type="entry name" value="UDP-glycosyltransf_plant"/>
</dbReference>
<gene>
    <name evidence="3" type="ORF">Sradi_3062700</name>
</gene>
<proteinExistence type="inferred from homology"/>
<dbReference type="Gene3D" id="3.40.50.2000">
    <property type="entry name" value="Glycogen Phosphorylase B"/>
    <property type="match status" value="1"/>
</dbReference>
<organism evidence="3">
    <name type="scientific">Sesamum radiatum</name>
    <name type="common">Black benniseed</name>
    <dbReference type="NCBI Taxonomy" id="300843"/>
    <lineage>
        <taxon>Eukaryota</taxon>
        <taxon>Viridiplantae</taxon>
        <taxon>Streptophyta</taxon>
        <taxon>Embryophyta</taxon>
        <taxon>Tracheophyta</taxon>
        <taxon>Spermatophyta</taxon>
        <taxon>Magnoliopsida</taxon>
        <taxon>eudicotyledons</taxon>
        <taxon>Gunneridae</taxon>
        <taxon>Pentapetalae</taxon>
        <taxon>asterids</taxon>
        <taxon>lamiids</taxon>
        <taxon>Lamiales</taxon>
        <taxon>Pedaliaceae</taxon>
        <taxon>Sesamum</taxon>
    </lineage>
</organism>
<evidence type="ECO:0000256" key="2">
    <source>
        <dbReference type="ARBA" id="ARBA00022676"/>
    </source>
</evidence>
<dbReference type="SUPFAM" id="SSF53756">
    <property type="entry name" value="UDP-Glycosyltransferase/glycogen phosphorylase"/>
    <property type="match status" value="1"/>
</dbReference>
<evidence type="ECO:0000256" key="1">
    <source>
        <dbReference type="ARBA" id="ARBA00009995"/>
    </source>
</evidence>
<comment type="caution">
    <text evidence="3">The sequence shown here is derived from an EMBL/GenBank/DDBJ whole genome shotgun (WGS) entry which is preliminary data.</text>
</comment>
<dbReference type="AlphaFoldDB" id="A0AAW2RBP9"/>
<dbReference type="EMBL" id="JACGWJ010000013">
    <property type="protein sequence ID" value="KAL0377572.1"/>
    <property type="molecule type" value="Genomic_DNA"/>
</dbReference>
<keyword evidence="2" id="KW-0808">Transferase</keyword>
<dbReference type="GO" id="GO:0035251">
    <property type="term" value="F:UDP-glucosyltransferase activity"/>
    <property type="evidence" value="ECO:0007669"/>
    <property type="project" value="InterPro"/>
</dbReference>
<comment type="similarity">
    <text evidence="1">Belongs to the UDP-glycosyltransferase family.</text>
</comment>
<dbReference type="PANTHER" id="PTHR48048:SF76">
    <property type="entry name" value="UDP-GLYCOSYLTRANSFERASE 708D1-LIKE"/>
    <property type="match status" value="1"/>
</dbReference>
<reference evidence="3" key="1">
    <citation type="submission" date="2020-06" db="EMBL/GenBank/DDBJ databases">
        <authorList>
            <person name="Li T."/>
            <person name="Hu X."/>
            <person name="Zhang T."/>
            <person name="Song X."/>
            <person name="Zhang H."/>
            <person name="Dai N."/>
            <person name="Sheng W."/>
            <person name="Hou X."/>
            <person name="Wei L."/>
        </authorList>
    </citation>
    <scope>NUCLEOTIDE SEQUENCE</scope>
    <source>
        <strain evidence="3">G02</strain>
        <tissue evidence="3">Leaf</tissue>
    </source>
</reference>
<reference evidence="3" key="2">
    <citation type="journal article" date="2024" name="Plant">
        <title>Genomic evolution and insights into agronomic trait innovations of Sesamum species.</title>
        <authorList>
            <person name="Miao H."/>
            <person name="Wang L."/>
            <person name="Qu L."/>
            <person name="Liu H."/>
            <person name="Sun Y."/>
            <person name="Le M."/>
            <person name="Wang Q."/>
            <person name="Wei S."/>
            <person name="Zheng Y."/>
            <person name="Lin W."/>
            <person name="Duan Y."/>
            <person name="Cao H."/>
            <person name="Xiong S."/>
            <person name="Wang X."/>
            <person name="Wei L."/>
            <person name="Li C."/>
            <person name="Ma Q."/>
            <person name="Ju M."/>
            <person name="Zhao R."/>
            <person name="Li G."/>
            <person name="Mu C."/>
            <person name="Tian Q."/>
            <person name="Mei H."/>
            <person name="Zhang T."/>
            <person name="Gao T."/>
            <person name="Zhang H."/>
        </authorList>
    </citation>
    <scope>NUCLEOTIDE SEQUENCE</scope>
    <source>
        <strain evidence="3">G02</strain>
    </source>
</reference>
<protein>
    <submittedName>
        <fullName evidence="3">UDP-glycosyltransferase 13</fullName>
    </submittedName>
</protein>
<sequence>MAKEDRTKYPLTATRVITMSVSNSFNNREYPHLVFLPSGTGNLIPFFRIAVMFASRNCNVTFINMQPQAPTPEFTSFASFSTNHPRIQILDFEMDLSAPLDSTIKDPFIMHFQNINHSHSTRFLSSSPVNAIFSDFAIAVKLAEISADLDIPYYIVATTSAQFFSLIAYLPVLMTEDPNVFTNRLGDVKIQELAPIRKSSIPPTWMDASTNYLLPVFLLPNADHYQK</sequence>